<sequence length="851" mass="89683">MLPILLSLAALPLVAQGFVGSSAQDGIIQRPGLVRFPLAVSQGGPSKSRLRKRQGQSDLTAQKHGFFYSIQIHMGTPPQPVSVNFDTGSDELWVNPVCSKSTDPAFCQSFGRFNGSQTFVDLKRNGSIQYGTGFAELEYGYDFVQIGSARVSQQIFGVATDSSFAASGILGVGPSLDGWNSSYPLVMDSMTNQGFINSRAFSLDIRSIESQRGSVIFGGLDTKKFSGQLEKRPIIPSTASPDGYTRYWIYMDGLSVSTSNGSSITIMDKVNGQGILLDSGYTVSALPKVLFNKLKDTFPQVTKPPQGSDLWRVPCSVGDSKGHVDFKFGKTVINVPFRDFIWKQPDDGTCVLGAIPDDEFPVLGDTFLRAAYVVYDWDNRNIHLANNEDCGSSLVAIGKGPDAVPSIMGECSADTTPTTSGMPLSTSRPVLTQTSMSSHGSNITITRKVTRTMTSKVVSTATSNSQSIAVSKAAETSMSRFSPTGSGSFSTQTADPVALDTTAAPVSTSTFTVTHMYTITSCPPYVTNCPVGSVTSKTSVGTTTWYAPSRSSDEAPSSSTALAVSESRSETLVHSSTEASSYSTKLTVLLGSTGALPSSSNLAASLSSSDVLPLSSSNLAVSLSTRVVKSFGTNMTAAPSSQITPSPESVMTTPTLPNMVTSIFVTTKTHTVTHCSTKSPCTKGQVVTQVITSTTYLCPESTATFAIPRTHTCTVGEDGCKPGQKLTTTHTVTVVPVTTNAAPTPVPGCNECHMPPPVANSPITVISPPPQHTSSALPSMETPVVTVPYMPMPSLINSTAIVPVKTKQSTSACVTCVPETPGPSVVTAGAVSWRVPNLTALIMVVVALMAW</sequence>
<evidence type="ECO:0000256" key="4">
    <source>
        <dbReference type="ARBA" id="ARBA00022750"/>
    </source>
</evidence>
<feature type="active site" evidence="6">
    <location>
        <position position="278"/>
    </location>
</feature>
<dbReference type="Pfam" id="PF00026">
    <property type="entry name" value="Asp"/>
    <property type="match status" value="1"/>
</dbReference>
<evidence type="ECO:0000256" key="3">
    <source>
        <dbReference type="ARBA" id="ARBA00022729"/>
    </source>
</evidence>
<keyword evidence="2" id="KW-0645">Protease</keyword>
<keyword evidence="4" id="KW-0064">Aspartyl protease</keyword>
<feature type="signal peptide" evidence="8">
    <location>
        <begin position="1"/>
        <end position="17"/>
    </location>
</feature>
<dbReference type="InterPro" id="IPR021109">
    <property type="entry name" value="Peptidase_aspartic_dom_sf"/>
</dbReference>
<keyword evidence="5" id="KW-0378">Hydrolase</keyword>
<dbReference type="PANTHER" id="PTHR47966">
    <property type="entry name" value="BETA-SITE APP-CLEAVING ENZYME, ISOFORM A-RELATED"/>
    <property type="match status" value="1"/>
</dbReference>
<dbReference type="Gene3D" id="2.40.70.10">
    <property type="entry name" value="Acid Proteases"/>
    <property type="match status" value="2"/>
</dbReference>
<dbReference type="GO" id="GO:0004190">
    <property type="term" value="F:aspartic-type endopeptidase activity"/>
    <property type="evidence" value="ECO:0007669"/>
    <property type="project" value="UniProtKB-KW"/>
</dbReference>
<reference evidence="10 11" key="1">
    <citation type="submission" date="2017-06" db="EMBL/GenBank/DDBJ databases">
        <title>Ant-infecting Ophiocordyceps genomes reveal a high diversity of potential behavioral manipulation genes and a possible major role for enterotoxins.</title>
        <authorList>
            <person name="De Bekker C."/>
            <person name="Evans H.C."/>
            <person name="Brachmann A."/>
            <person name="Hughes D.P."/>
        </authorList>
    </citation>
    <scope>NUCLEOTIDE SEQUENCE [LARGE SCALE GENOMIC DNA]</scope>
    <source>
        <strain evidence="10 11">Map64</strain>
    </source>
</reference>
<feature type="region of interest" description="Disordered" evidence="7">
    <location>
        <begin position="546"/>
        <end position="576"/>
    </location>
</feature>
<accession>A0A2C5Y6Y5</accession>
<evidence type="ECO:0000256" key="8">
    <source>
        <dbReference type="SAM" id="SignalP"/>
    </source>
</evidence>
<dbReference type="STRING" id="1399860.A0A2C5Y6Y5"/>
<feature type="domain" description="Peptidase A1" evidence="9">
    <location>
        <begin position="68"/>
        <end position="385"/>
    </location>
</feature>
<keyword evidence="3 8" id="KW-0732">Signal</keyword>
<dbReference type="PANTHER" id="PTHR47966:SF65">
    <property type="entry name" value="ASPARTIC-TYPE ENDOPEPTIDASE"/>
    <property type="match status" value="1"/>
</dbReference>
<dbReference type="AlphaFoldDB" id="A0A2C5Y6Y5"/>
<keyword evidence="11" id="KW-1185">Reference proteome</keyword>
<evidence type="ECO:0000256" key="1">
    <source>
        <dbReference type="ARBA" id="ARBA00007447"/>
    </source>
</evidence>
<name>A0A2C5Y6Y5_9HYPO</name>
<dbReference type="Proteomes" id="UP000226192">
    <property type="component" value="Unassembled WGS sequence"/>
</dbReference>
<evidence type="ECO:0000313" key="11">
    <source>
        <dbReference type="Proteomes" id="UP000226192"/>
    </source>
</evidence>
<dbReference type="CDD" id="cd05474">
    <property type="entry name" value="SAP_like"/>
    <property type="match status" value="1"/>
</dbReference>
<dbReference type="PRINTS" id="PR00792">
    <property type="entry name" value="PEPSIN"/>
</dbReference>
<dbReference type="GO" id="GO:0006508">
    <property type="term" value="P:proteolysis"/>
    <property type="evidence" value="ECO:0007669"/>
    <property type="project" value="UniProtKB-KW"/>
</dbReference>
<comment type="caution">
    <text evidence="10">The sequence shown here is derived from an EMBL/GenBank/DDBJ whole genome shotgun (WGS) entry which is preliminary data.</text>
</comment>
<evidence type="ECO:0000313" key="10">
    <source>
        <dbReference type="EMBL" id="PHH63393.1"/>
    </source>
</evidence>
<protein>
    <recommendedName>
        <fullName evidence="9">Peptidase A1 domain-containing protein</fullName>
    </recommendedName>
</protein>
<evidence type="ECO:0000256" key="6">
    <source>
        <dbReference type="PIRSR" id="PIRSR601461-1"/>
    </source>
</evidence>
<dbReference type="EMBL" id="NJET01000050">
    <property type="protein sequence ID" value="PHH63393.1"/>
    <property type="molecule type" value="Genomic_DNA"/>
</dbReference>
<evidence type="ECO:0000256" key="2">
    <source>
        <dbReference type="ARBA" id="ARBA00022670"/>
    </source>
</evidence>
<evidence type="ECO:0000256" key="7">
    <source>
        <dbReference type="SAM" id="MobiDB-lite"/>
    </source>
</evidence>
<feature type="active site" evidence="6">
    <location>
        <position position="86"/>
    </location>
</feature>
<comment type="similarity">
    <text evidence="1">Belongs to the peptidase A1 family.</text>
</comment>
<dbReference type="SUPFAM" id="SSF50630">
    <property type="entry name" value="Acid proteases"/>
    <property type="match status" value="1"/>
</dbReference>
<dbReference type="InterPro" id="IPR033121">
    <property type="entry name" value="PEPTIDASE_A1"/>
</dbReference>
<gene>
    <name evidence="10" type="ORF">CDD81_5994</name>
</gene>
<feature type="chain" id="PRO_5013242650" description="Peptidase A1 domain-containing protein" evidence="8">
    <location>
        <begin position="18"/>
        <end position="851"/>
    </location>
</feature>
<dbReference type="InterPro" id="IPR001461">
    <property type="entry name" value="Aspartic_peptidase_A1"/>
</dbReference>
<dbReference type="OrthoDB" id="771136at2759"/>
<dbReference type="InterPro" id="IPR033876">
    <property type="entry name" value="SAP-like"/>
</dbReference>
<feature type="compositionally biased region" description="Low complexity" evidence="7">
    <location>
        <begin position="546"/>
        <end position="559"/>
    </location>
</feature>
<proteinExistence type="inferred from homology"/>
<dbReference type="PROSITE" id="PS51767">
    <property type="entry name" value="PEPTIDASE_A1"/>
    <property type="match status" value="1"/>
</dbReference>
<evidence type="ECO:0000259" key="9">
    <source>
        <dbReference type="PROSITE" id="PS51767"/>
    </source>
</evidence>
<organism evidence="10 11">
    <name type="scientific">Ophiocordyceps australis</name>
    <dbReference type="NCBI Taxonomy" id="1399860"/>
    <lineage>
        <taxon>Eukaryota</taxon>
        <taxon>Fungi</taxon>
        <taxon>Dikarya</taxon>
        <taxon>Ascomycota</taxon>
        <taxon>Pezizomycotina</taxon>
        <taxon>Sordariomycetes</taxon>
        <taxon>Hypocreomycetidae</taxon>
        <taxon>Hypocreales</taxon>
        <taxon>Ophiocordycipitaceae</taxon>
        <taxon>Ophiocordyceps</taxon>
    </lineage>
</organism>
<evidence type="ECO:0000256" key="5">
    <source>
        <dbReference type="ARBA" id="ARBA00022801"/>
    </source>
</evidence>